<evidence type="ECO:0000313" key="2">
    <source>
        <dbReference type="EMBL" id="GAH43121.1"/>
    </source>
</evidence>
<dbReference type="InterPro" id="IPR036388">
    <property type="entry name" value="WH-like_DNA-bd_sf"/>
</dbReference>
<dbReference type="InterPro" id="IPR038723">
    <property type="entry name" value="ArnR1-like_HTH"/>
</dbReference>
<reference evidence="2" key="1">
    <citation type="journal article" date="2014" name="Front. Microbiol.">
        <title>High frequency of phylogenetically diverse reductive dehalogenase-homologous genes in deep subseafloor sedimentary metagenomes.</title>
        <authorList>
            <person name="Kawai M."/>
            <person name="Futagami T."/>
            <person name="Toyoda A."/>
            <person name="Takaki Y."/>
            <person name="Nishi S."/>
            <person name="Hori S."/>
            <person name="Arai W."/>
            <person name="Tsubouchi T."/>
            <person name="Morono Y."/>
            <person name="Uchiyama I."/>
            <person name="Ito T."/>
            <person name="Fujiyama A."/>
            <person name="Inagaki F."/>
            <person name="Takami H."/>
        </authorList>
    </citation>
    <scope>NUCLEOTIDE SEQUENCE</scope>
    <source>
        <strain evidence="2">Expedition CK06-06</strain>
    </source>
</reference>
<gene>
    <name evidence="2" type="ORF">S03H2_16767</name>
</gene>
<dbReference type="Gene3D" id="1.10.10.10">
    <property type="entry name" value="Winged helix-like DNA-binding domain superfamily/Winged helix DNA-binding domain"/>
    <property type="match status" value="1"/>
</dbReference>
<evidence type="ECO:0000259" key="1">
    <source>
        <dbReference type="Pfam" id="PF14947"/>
    </source>
</evidence>
<dbReference type="AlphaFoldDB" id="X1FBV7"/>
<protein>
    <recommendedName>
        <fullName evidence="1">ArnR1-like winged helix-turn-helix domain-containing protein</fullName>
    </recommendedName>
</protein>
<sequence>MLSILAVIRDGKDKPTNIVYATNSSWKRTQIMLSDLMGQDLLEMRITPRLSRKRYVITEKGVKLLEHFKKAKEMLPEIAYLAHAVSS</sequence>
<accession>X1FBV7</accession>
<name>X1FBV7_9ZZZZ</name>
<organism evidence="2">
    <name type="scientific">marine sediment metagenome</name>
    <dbReference type="NCBI Taxonomy" id="412755"/>
    <lineage>
        <taxon>unclassified sequences</taxon>
        <taxon>metagenomes</taxon>
        <taxon>ecological metagenomes</taxon>
    </lineage>
</organism>
<dbReference type="Pfam" id="PF14947">
    <property type="entry name" value="HTH_45"/>
    <property type="match status" value="1"/>
</dbReference>
<feature type="domain" description="ArnR1-like winged helix-turn-helix" evidence="1">
    <location>
        <begin position="1"/>
        <end position="74"/>
    </location>
</feature>
<comment type="caution">
    <text evidence="2">The sequence shown here is derived from an EMBL/GenBank/DDBJ whole genome shotgun (WGS) entry which is preliminary data.</text>
</comment>
<dbReference type="InterPro" id="IPR036390">
    <property type="entry name" value="WH_DNA-bd_sf"/>
</dbReference>
<proteinExistence type="predicted"/>
<dbReference type="SUPFAM" id="SSF46785">
    <property type="entry name" value="Winged helix' DNA-binding domain"/>
    <property type="match status" value="1"/>
</dbReference>
<dbReference type="EMBL" id="BARU01008589">
    <property type="protein sequence ID" value="GAH43121.1"/>
    <property type="molecule type" value="Genomic_DNA"/>
</dbReference>